<evidence type="ECO:0000313" key="10">
    <source>
        <dbReference type="RefSeq" id="XP_022088793.1"/>
    </source>
</evidence>
<sequence>MHVLSVNGRISTDFEVGNITEAPKVHLWLSREPGGGDRCIFVFADWQVGMAAHQDDDTAEKMLDHGDRSEQDDNWTGSESDRCSMESEKGPFFCEVCNVTLKTLATFKYHESKTHTGIRPFVCDVCQKAFKTAGVLKDHIRIHTGEKPFKCGICCKRFRFSSVLRVHRMEHDNIKPFACRFCHKAFRSSSHCLDHERTHTGEKPFLCSTCGKAFKTKTHLREHCKIHNKLKHNSQEQSLSYLPEQQPERSATRSIVVTTKTSTKVANVPMCQHKSKRRVCKFCSKRFKTFSYLRRHESTHKGERPYICITCDKTFQTKRNLKGHRKIHTRSRPSPCSSCTCDERSRSPVMLQVHEMDHDYIGKSVCKVCNKSFSNSSHIAQRRNTQSHNPRSKASPFLCEICNRVFIAAYQLQMHLVTHSVERPFACDVCNKTFKMQSGLTSHKRMHIVCKRVKTNVRVKKKTFKCAVCKEAFTSPGQLQEHQRVDTGEERYPCGICDKMFSKRGAREIHHMLHRKGKAGPSDNKAELQKVRNCRVQSRNTVYMGDVCDKSFECPDTRQEHRNAHNPKRPFVCEFCDKSFTTKGNLQTHVRIHSGEKPFKCDVCDCSFSFYDHLKRHKAGHNSVKPFVCKFCAKGFYRSWALKAHKRTHTGERPLLLDVGGT</sequence>
<feature type="domain" description="C2H2-type" evidence="8">
    <location>
        <begin position="627"/>
        <end position="654"/>
    </location>
</feature>
<feature type="domain" description="C2H2-type" evidence="8">
    <location>
        <begin position="571"/>
        <end position="598"/>
    </location>
</feature>
<dbReference type="Pfam" id="PF00096">
    <property type="entry name" value="zf-C2H2"/>
    <property type="match status" value="6"/>
</dbReference>
<feature type="domain" description="C2H2-type" evidence="8">
    <location>
        <begin position="543"/>
        <end position="570"/>
    </location>
</feature>
<dbReference type="FunFam" id="3.30.160.60:FF:000702">
    <property type="entry name" value="Transcription factor E4F1 isoform 1"/>
    <property type="match status" value="1"/>
</dbReference>
<evidence type="ECO:0000313" key="9">
    <source>
        <dbReference type="Proteomes" id="UP000694845"/>
    </source>
</evidence>
<feature type="domain" description="C2H2-type" evidence="8">
    <location>
        <begin position="177"/>
        <end position="204"/>
    </location>
</feature>
<name>A0A8B7Y6F6_ACAPL</name>
<dbReference type="GO" id="GO:0005634">
    <property type="term" value="C:nucleus"/>
    <property type="evidence" value="ECO:0007669"/>
    <property type="project" value="UniProtKB-SubCell"/>
</dbReference>
<organism evidence="9 10">
    <name type="scientific">Acanthaster planci</name>
    <name type="common">Crown-of-thorns starfish</name>
    <dbReference type="NCBI Taxonomy" id="133434"/>
    <lineage>
        <taxon>Eukaryota</taxon>
        <taxon>Metazoa</taxon>
        <taxon>Echinodermata</taxon>
        <taxon>Eleutherozoa</taxon>
        <taxon>Asterozoa</taxon>
        <taxon>Asteroidea</taxon>
        <taxon>Valvatacea</taxon>
        <taxon>Valvatida</taxon>
        <taxon>Acanthasteridae</taxon>
        <taxon>Acanthaster</taxon>
    </lineage>
</organism>
<dbReference type="FunFam" id="3.30.160.60:FF:000100">
    <property type="entry name" value="Zinc finger 45-like"/>
    <property type="match status" value="1"/>
</dbReference>
<dbReference type="KEGG" id="aplc:110978260"/>
<feature type="domain" description="C2H2-type" evidence="8">
    <location>
        <begin position="425"/>
        <end position="452"/>
    </location>
</feature>
<evidence type="ECO:0000256" key="7">
    <source>
        <dbReference type="PROSITE-ProRule" id="PRU00042"/>
    </source>
</evidence>
<keyword evidence="9" id="KW-1185">Reference proteome</keyword>
<evidence type="ECO:0000256" key="1">
    <source>
        <dbReference type="ARBA" id="ARBA00004123"/>
    </source>
</evidence>
<keyword evidence="2" id="KW-0479">Metal-binding</keyword>
<feature type="domain" description="C2H2-type" evidence="8">
    <location>
        <begin position="306"/>
        <end position="333"/>
    </location>
</feature>
<dbReference type="FunFam" id="3.30.160.60:FF:000744">
    <property type="entry name" value="zinc finger E-box-binding homeobox 1"/>
    <property type="match status" value="1"/>
</dbReference>
<reference evidence="10" key="1">
    <citation type="submission" date="2025-08" db="UniProtKB">
        <authorList>
            <consortium name="RefSeq"/>
        </authorList>
    </citation>
    <scope>IDENTIFICATION</scope>
</reference>
<dbReference type="PANTHER" id="PTHR24377">
    <property type="entry name" value="IP01015P-RELATED"/>
    <property type="match status" value="1"/>
</dbReference>
<feature type="domain" description="C2H2-type" evidence="8">
    <location>
        <begin position="464"/>
        <end position="491"/>
    </location>
</feature>
<dbReference type="InterPro" id="IPR050826">
    <property type="entry name" value="Krueppel_C2H2_ZnFinger"/>
</dbReference>
<dbReference type="Proteomes" id="UP000694845">
    <property type="component" value="Unplaced"/>
</dbReference>
<comment type="subcellular location">
    <subcellularLocation>
        <location evidence="1">Nucleus</location>
    </subcellularLocation>
</comment>
<feature type="domain" description="C2H2-type" evidence="8">
    <location>
        <begin position="278"/>
        <end position="305"/>
    </location>
</feature>
<evidence type="ECO:0000256" key="3">
    <source>
        <dbReference type="ARBA" id="ARBA00022737"/>
    </source>
</evidence>
<evidence type="ECO:0000259" key="8">
    <source>
        <dbReference type="PROSITE" id="PS50157"/>
    </source>
</evidence>
<keyword evidence="3" id="KW-0677">Repeat</keyword>
<dbReference type="GeneID" id="110978260"/>
<dbReference type="Gene3D" id="3.30.160.60">
    <property type="entry name" value="Classic Zinc Finger"/>
    <property type="match status" value="13"/>
</dbReference>
<feature type="domain" description="C2H2-type" evidence="8">
    <location>
        <begin position="205"/>
        <end position="232"/>
    </location>
</feature>
<gene>
    <name evidence="10" type="primary">LOC110978260</name>
</gene>
<evidence type="ECO:0000256" key="2">
    <source>
        <dbReference type="ARBA" id="ARBA00022723"/>
    </source>
</evidence>
<keyword evidence="6" id="KW-0539">Nucleus</keyword>
<dbReference type="FunFam" id="3.30.160.60:FF:001049">
    <property type="entry name" value="zinc finger protein 319"/>
    <property type="match status" value="1"/>
</dbReference>
<dbReference type="FunFam" id="3.30.160.60:FF:002343">
    <property type="entry name" value="Zinc finger protein 33A"/>
    <property type="match status" value="2"/>
</dbReference>
<dbReference type="Pfam" id="PF12874">
    <property type="entry name" value="zf-met"/>
    <property type="match status" value="1"/>
</dbReference>
<proteinExistence type="predicted"/>
<dbReference type="AlphaFoldDB" id="A0A8B7Y6F6"/>
<dbReference type="RefSeq" id="XP_022088793.1">
    <property type="nucleotide sequence ID" value="XM_022233101.1"/>
</dbReference>
<dbReference type="Pfam" id="PF13912">
    <property type="entry name" value="zf-C2H2_6"/>
    <property type="match status" value="2"/>
</dbReference>
<protein>
    <submittedName>
        <fullName evidence="10">Zinc finger protein 883-like</fullName>
    </submittedName>
</protein>
<keyword evidence="5" id="KW-0862">Zinc</keyword>
<feature type="domain" description="C2H2-type" evidence="8">
    <location>
        <begin position="149"/>
        <end position="176"/>
    </location>
</feature>
<dbReference type="GO" id="GO:0010468">
    <property type="term" value="P:regulation of gene expression"/>
    <property type="evidence" value="ECO:0007669"/>
    <property type="project" value="UniProtKB-ARBA"/>
</dbReference>
<dbReference type="FunFam" id="3.30.160.60:FF:000624">
    <property type="entry name" value="zinc finger protein 697"/>
    <property type="match status" value="1"/>
</dbReference>
<dbReference type="FunFam" id="3.30.160.60:FF:000072">
    <property type="entry name" value="zinc finger protein 143 isoform X1"/>
    <property type="match status" value="1"/>
</dbReference>
<dbReference type="InterPro" id="IPR013087">
    <property type="entry name" value="Znf_C2H2_type"/>
</dbReference>
<dbReference type="SMART" id="SM00355">
    <property type="entry name" value="ZnF_C2H2"/>
    <property type="match status" value="17"/>
</dbReference>
<keyword evidence="4 7" id="KW-0863">Zinc-finger</keyword>
<dbReference type="InterPro" id="IPR036236">
    <property type="entry name" value="Znf_C2H2_sf"/>
</dbReference>
<feature type="domain" description="C2H2-type" evidence="8">
    <location>
        <begin position="397"/>
        <end position="424"/>
    </location>
</feature>
<evidence type="ECO:0000256" key="5">
    <source>
        <dbReference type="ARBA" id="ARBA00022833"/>
    </source>
</evidence>
<feature type="domain" description="C2H2-type" evidence="8">
    <location>
        <begin position="92"/>
        <end position="120"/>
    </location>
</feature>
<dbReference type="GO" id="GO:0008270">
    <property type="term" value="F:zinc ion binding"/>
    <property type="evidence" value="ECO:0007669"/>
    <property type="project" value="UniProtKB-KW"/>
</dbReference>
<dbReference type="OrthoDB" id="6591996at2759"/>
<evidence type="ECO:0000256" key="4">
    <source>
        <dbReference type="ARBA" id="ARBA00022771"/>
    </source>
</evidence>
<dbReference type="SUPFAM" id="SSF57667">
    <property type="entry name" value="beta-beta-alpha zinc fingers"/>
    <property type="match status" value="9"/>
</dbReference>
<dbReference type="PROSITE" id="PS50157">
    <property type="entry name" value="ZINC_FINGER_C2H2_2"/>
    <property type="match status" value="15"/>
</dbReference>
<dbReference type="PROSITE" id="PS00028">
    <property type="entry name" value="ZINC_FINGER_C2H2_1"/>
    <property type="match status" value="13"/>
</dbReference>
<accession>A0A8B7Y6F6</accession>
<feature type="domain" description="C2H2-type" evidence="8">
    <location>
        <begin position="492"/>
        <end position="519"/>
    </location>
</feature>
<evidence type="ECO:0000256" key="6">
    <source>
        <dbReference type="ARBA" id="ARBA00023242"/>
    </source>
</evidence>
<feature type="domain" description="C2H2-type" evidence="8">
    <location>
        <begin position="121"/>
        <end position="148"/>
    </location>
</feature>
<feature type="domain" description="C2H2-type" evidence="8">
    <location>
        <begin position="599"/>
        <end position="626"/>
    </location>
</feature>